<evidence type="ECO:0008006" key="4">
    <source>
        <dbReference type="Google" id="ProtNLM"/>
    </source>
</evidence>
<feature type="transmembrane region" description="Helical" evidence="1">
    <location>
        <begin position="6"/>
        <end position="28"/>
    </location>
</feature>
<keyword evidence="1" id="KW-0812">Transmembrane</keyword>
<keyword evidence="3" id="KW-1185">Reference proteome</keyword>
<gene>
    <name evidence="2" type="ORF">FHX81_4716</name>
</gene>
<keyword evidence="1" id="KW-1133">Transmembrane helix</keyword>
<keyword evidence="1" id="KW-0472">Membrane</keyword>
<dbReference type="EMBL" id="VFPP01000001">
    <property type="protein sequence ID" value="TQM82312.1"/>
    <property type="molecule type" value="Genomic_DNA"/>
</dbReference>
<dbReference type="AlphaFoldDB" id="A0A543JHJ4"/>
<sequence length="367" mass="41471">MDVSSGVAGLVLGALMGLLLTVFFEDYLKDRRSRVGRRVRRLVARGGLPEQRAEFHLGPLKCPMLIVEGDGEQVINEQSVRVVVDHDPVELPAEMVPWRDEVAAEQERRRAAGEHAFWNGPNYAVSGFTVSRTALDESPEVALRLRPADYYTFLTAQQLDREFADGTTPRERYLAPTTPLDVPDFLNCSFGTNVAVITADNLLVVQQRSTRVGSQPGTWSSSANEALSRQLDSRGRSAPNLYDVMRRGIVEELAIEETEYHLELLAFTIDTRRQQWGALFVAFLHDLTGADLVERRSKGVADKWEHDRMEFEAFEVAPVVRMLLSPQRRDRWSSVGPPLFYLALIRKYGRAHVERRAAVELRRLGLK</sequence>
<organism evidence="2 3">
    <name type="scientific">Saccharothrix saharensis</name>
    <dbReference type="NCBI Taxonomy" id="571190"/>
    <lineage>
        <taxon>Bacteria</taxon>
        <taxon>Bacillati</taxon>
        <taxon>Actinomycetota</taxon>
        <taxon>Actinomycetes</taxon>
        <taxon>Pseudonocardiales</taxon>
        <taxon>Pseudonocardiaceae</taxon>
        <taxon>Saccharothrix</taxon>
    </lineage>
</organism>
<name>A0A543JHJ4_9PSEU</name>
<proteinExistence type="predicted"/>
<protein>
    <recommendedName>
        <fullName evidence="4">Nudix hydrolase domain-containing protein</fullName>
    </recommendedName>
</protein>
<dbReference type="Proteomes" id="UP000316628">
    <property type="component" value="Unassembled WGS sequence"/>
</dbReference>
<evidence type="ECO:0000256" key="1">
    <source>
        <dbReference type="SAM" id="Phobius"/>
    </source>
</evidence>
<evidence type="ECO:0000313" key="2">
    <source>
        <dbReference type="EMBL" id="TQM82312.1"/>
    </source>
</evidence>
<comment type="caution">
    <text evidence="2">The sequence shown here is derived from an EMBL/GenBank/DDBJ whole genome shotgun (WGS) entry which is preliminary data.</text>
</comment>
<accession>A0A543JHJ4</accession>
<evidence type="ECO:0000313" key="3">
    <source>
        <dbReference type="Proteomes" id="UP000316628"/>
    </source>
</evidence>
<reference evidence="2 3" key="1">
    <citation type="submission" date="2019-06" db="EMBL/GenBank/DDBJ databases">
        <title>Sequencing the genomes of 1000 actinobacteria strains.</title>
        <authorList>
            <person name="Klenk H.-P."/>
        </authorList>
    </citation>
    <scope>NUCLEOTIDE SEQUENCE [LARGE SCALE GENOMIC DNA]</scope>
    <source>
        <strain evidence="2 3">DSM 45456</strain>
    </source>
</reference>